<proteinExistence type="predicted"/>
<feature type="compositionally biased region" description="Basic and acidic residues" evidence="1">
    <location>
        <begin position="869"/>
        <end position="886"/>
    </location>
</feature>
<name>A0AAN7SDG5_9COLE</name>
<accession>A0AAN7SDG5</accession>
<evidence type="ECO:0000256" key="1">
    <source>
        <dbReference type="SAM" id="MobiDB-lite"/>
    </source>
</evidence>
<dbReference type="AlphaFoldDB" id="A0AAN7SDG5"/>
<comment type="caution">
    <text evidence="2">The sequence shown here is derived from an EMBL/GenBank/DDBJ whole genome shotgun (WGS) entry which is preliminary data.</text>
</comment>
<feature type="region of interest" description="Disordered" evidence="1">
    <location>
        <begin position="855"/>
        <end position="887"/>
    </location>
</feature>
<dbReference type="PANTHER" id="PTHR33480:SF1">
    <property type="entry name" value="TYR RECOMBINASE DOMAIN-CONTAINING PROTEIN"/>
    <property type="match status" value="1"/>
</dbReference>
<evidence type="ECO:0000313" key="3">
    <source>
        <dbReference type="Proteomes" id="UP001353858"/>
    </source>
</evidence>
<evidence type="ECO:0000313" key="2">
    <source>
        <dbReference type="EMBL" id="KAK4886426.1"/>
    </source>
</evidence>
<gene>
    <name evidence="2" type="ORF">RN001_002697</name>
</gene>
<dbReference type="PANTHER" id="PTHR33480">
    <property type="entry name" value="SET DOMAIN-CONTAINING PROTEIN-RELATED"/>
    <property type="match status" value="1"/>
</dbReference>
<keyword evidence="3" id="KW-1185">Reference proteome</keyword>
<organism evidence="2 3">
    <name type="scientific">Aquatica leii</name>
    <dbReference type="NCBI Taxonomy" id="1421715"/>
    <lineage>
        <taxon>Eukaryota</taxon>
        <taxon>Metazoa</taxon>
        <taxon>Ecdysozoa</taxon>
        <taxon>Arthropoda</taxon>
        <taxon>Hexapoda</taxon>
        <taxon>Insecta</taxon>
        <taxon>Pterygota</taxon>
        <taxon>Neoptera</taxon>
        <taxon>Endopterygota</taxon>
        <taxon>Coleoptera</taxon>
        <taxon>Polyphaga</taxon>
        <taxon>Elateriformia</taxon>
        <taxon>Elateroidea</taxon>
        <taxon>Lampyridae</taxon>
        <taxon>Luciolinae</taxon>
        <taxon>Aquatica</taxon>
    </lineage>
</organism>
<dbReference type="Proteomes" id="UP001353858">
    <property type="component" value="Unassembled WGS sequence"/>
</dbReference>
<feature type="compositionally biased region" description="Acidic residues" evidence="1">
    <location>
        <begin position="855"/>
        <end position="868"/>
    </location>
</feature>
<reference evidence="3" key="1">
    <citation type="submission" date="2023-01" db="EMBL/GenBank/DDBJ databases">
        <title>Key to firefly adult light organ development and bioluminescence: homeobox transcription factors regulate luciferase expression and transportation to peroxisome.</title>
        <authorList>
            <person name="Fu X."/>
        </authorList>
    </citation>
    <scope>NUCLEOTIDE SEQUENCE [LARGE SCALE GENOMIC DNA]</scope>
</reference>
<sequence>MQKRGHLLIQLALNTSHADIVKNKNDCYNFDEEEESCQTNRTKNETKAANHSISSDNMVIPNFNFNNWEWEVNDRNVTKGSDYRRSKKIDLFNLEVENSKKVVKEGNGFINENQEIQVDFEEMQDSAMEPTENEIYNVNSLQNKIEILPTKLLDDNLKNKTESVELAKKNRDGYTNNEFTNSEVGRNEVKNEINFDNIYEKVGTSCEQRIQENEEVRDKSNSLDCEIEIDNLANNSFEESSYCPETSNDSSSNSEIIPYSTDTIQISTQEINSQNFIVNEPLSNTLKKQKQSKLNRCKFCDKDVLSKNFTRHLQRSHSNEKEVVSVFQLPKNSKERRQAFSLLRNSANFDLYIKGEIRPYRERINKVETEKFYPCVTCKGLFLKQYLRRHAKKCYGFKNTNCTKNYLGQSQTLSACAFDKTNVLSTLNVKEKVFDIMKGDQIALEAKKDILIAHYGESYLKKHKRDGIIYACSNRMRELSRLLISFRKVTNNNDVSFKDMLHPKHFDNVLFAARNIVGFDAEKKTFKSPSLAMHLGTSLKLVCEELVHLILKEKIGFRSSSVNHKKDWLENINYFKQLIKNRWNIELSSIANKDLNEKRWKKPLIVPLVSDVKKFRDQTLKLAQDYGRQIVQNEDNIKIFKLFVQSTLALLIIFNKRRIGDIQYLKIKDYLDEHKTNFKDFESVLTEGEKQLTRKYKRVLNSGKGSRAVVILIPEIIQSFINIIITYRNKYISTDNDYLFALPGSSIKWGKGDVALRTFSKMCNLENPQSITSNKLRKQIATVAQILNLSKEETKQFSKFMGHTEKTHEEFYELPVDIYQTAKVSKLLLMLEKGMPTKYKGKSLAEIDVDINQEYAEEEEEEEEEGKVEDEKKDEDNGNSDDKDNVRVVQKTITTKSLKKRKGWSKDNLSLLNKEFSKHIKNHTYPSTIEIRRFIKEYKINRTEAVVRSKIQHLLKQSI</sequence>
<protein>
    <submittedName>
        <fullName evidence="2">Uncharacterized protein</fullName>
    </submittedName>
</protein>
<dbReference type="EMBL" id="JARPUR010000001">
    <property type="protein sequence ID" value="KAK4886426.1"/>
    <property type="molecule type" value="Genomic_DNA"/>
</dbReference>